<evidence type="ECO:0000313" key="4">
    <source>
        <dbReference type="Proteomes" id="UP000824120"/>
    </source>
</evidence>
<feature type="domain" description="AB hydrolase-1" evidence="2">
    <location>
        <begin position="294"/>
        <end position="398"/>
    </location>
</feature>
<gene>
    <name evidence="3" type="ORF">H5410_010296</name>
</gene>
<keyword evidence="4" id="KW-1185">Reference proteome</keyword>
<evidence type="ECO:0000259" key="2">
    <source>
        <dbReference type="Pfam" id="PF12697"/>
    </source>
</evidence>
<reference evidence="3 4" key="1">
    <citation type="submission" date="2020-09" db="EMBL/GenBank/DDBJ databases">
        <title>De no assembly of potato wild relative species, Solanum commersonii.</title>
        <authorList>
            <person name="Cho K."/>
        </authorList>
    </citation>
    <scope>NUCLEOTIDE SEQUENCE [LARGE SCALE GENOMIC DNA]</scope>
    <source>
        <strain evidence="3">LZ3.2</strain>
        <tissue evidence="3">Leaf</tissue>
    </source>
</reference>
<dbReference type="PANTHER" id="PTHR10992:SF1067">
    <property type="entry name" value="ESTERASE PIR7A-RELATED"/>
    <property type="match status" value="1"/>
</dbReference>
<dbReference type="SUPFAM" id="SSF53474">
    <property type="entry name" value="alpha/beta-Hydrolases"/>
    <property type="match status" value="2"/>
</dbReference>
<dbReference type="GO" id="GO:0009694">
    <property type="term" value="P:jasmonic acid metabolic process"/>
    <property type="evidence" value="ECO:0007669"/>
    <property type="project" value="TreeGrafter"/>
</dbReference>
<accession>A0A9J6AKC0</accession>
<comment type="caution">
    <text evidence="3">The sequence shown here is derived from an EMBL/GenBank/DDBJ whole genome shotgun (WGS) entry which is preliminary data.</text>
</comment>
<dbReference type="InterPro" id="IPR000073">
    <property type="entry name" value="AB_hydrolase_1"/>
</dbReference>
<proteinExistence type="predicted"/>
<keyword evidence="1" id="KW-0732">Signal</keyword>
<dbReference type="FunFam" id="3.40.50.1820:FF:000051">
    <property type="entry name" value="(S)-hydroxynitrile lyase"/>
    <property type="match status" value="1"/>
</dbReference>
<dbReference type="Gene3D" id="3.40.50.1820">
    <property type="entry name" value="alpha/beta hydrolase"/>
    <property type="match status" value="2"/>
</dbReference>
<feature type="signal peptide" evidence="1">
    <location>
        <begin position="1"/>
        <end position="21"/>
    </location>
</feature>
<feature type="chain" id="PRO_5039948217" description="AB hydrolase-1 domain-containing protein" evidence="1">
    <location>
        <begin position="22"/>
        <end position="416"/>
    </location>
</feature>
<dbReference type="InterPro" id="IPR029058">
    <property type="entry name" value="AB_hydrolase_fold"/>
</dbReference>
<sequence>MEKNKFLISLVLIVLLPYVNSTTSGHKTIKHFVLVHGACHGAWSWYKIVALIRSSGHNVTSLDLGASGINNKQVLEIPHLFDYFSPLMEFMASLPAHEKVILVGHSFGGLAISNAMERFPDKISVAVFVTALMPGSTLNVTTLLTKLQSFNGNVSQLDNHVTYDNGPTNPPTTFIFGPKYLARNVYQLSPIQDLALATTLVRPLYLYSVEDFAKGIVVSSNKYRTVRRVFIVAVEDKTLPKGFQHWMIENNPPDEVKKISGSDHMAMMSKPLKLFTLLLRIALKPKWPNANKHFVLVHGACHGAWSWYKIVALMRSSGHNVTAIDLGASGINPKQVLEIPHLSDYLSPLTELMASLPAHEKVVLVGHSYSGLAITKAMESFPEKISVAIFLAALMPGPTLNTTTLYTKELLLFGQI</sequence>
<feature type="domain" description="AB hydrolase-1" evidence="2">
    <location>
        <begin position="32"/>
        <end position="273"/>
    </location>
</feature>
<dbReference type="InterPro" id="IPR045889">
    <property type="entry name" value="MES/HNL"/>
</dbReference>
<dbReference type="AlphaFoldDB" id="A0A9J6AKC0"/>
<dbReference type="Proteomes" id="UP000824120">
    <property type="component" value="Chromosome 2"/>
</dbReference>
<evidence type="ECO:0000313" key="3">
    <source>
        <dbReference type="EMBL" id="KAG5625078.1"/>
    </source>
</evidence>
<name>A0A9J6AKC0_SOLCO</name>
<dbReference type="GO" id="GO:0009696">
    <property type="term" value="P:salicylic acid metabolic process"/>
    <property type="evidence" value="ECO:0007669"/>
    <property type="project" value="TreeGrafter"/>
</dbReference>
<evidence type="ECO:0000256" key="1">
    <source>
        <dbReference type="SAM" id="SignalP"/>
    </source>
</evidence>
<dbReference type="PANTHER" id="PTHR10992">
    <property type="entry name" value="METHYLESTERASE FAMILY MEMBER"/>
    <property type="match status" value="1"/>
</dbReference>
<dbReference type="GO" id="GO:0080030">
    <property type="term" value="F:methyl indole-3-acetate esterase activity"/>
    <property type="evidence" value="ECO:0007669"/>
    <property type="project" value="TreeGrafter"/>
</dbReference>
<protein>
    <recommendedName>
        <fullName evidence="2">AB hydrolase-1 domain-containing protein</fullName>
    </recommendedName>
</protein>
<dbReference type="GO" id="GO:0080032">
    <property type="term" value="F:methyl jasmonate esterase activity"/>
    <property type="evidence" value="ECO:0007669"/>
    <property type="project" value="TreeGrafter"/>
</dbReference>
<organism evidence="3 4">
    <name type="scientific">Solanum commersonii</name>
    <name type="common">Commerson's wild potato</name>
    <name type="synonym">Commerson's nightshade</name>
    <dbReference type="NCBI Taxonomy" id="4109"/>
    <lineage>
        <taxon>Eukaryota</taxon>
        <taxon>Viridiplantae</taxon>
        <taxon>Streptophyta</taxon>
        <taxon>Embryophyta</taxon>
        <taxon>Tracheophyta</taxon>
        <taxon>Spermatophyta</taxon>
        <taxon>Magnoliopsida</taxon>
        <taxon>eudicotyledons</taxon>
        <taxon>Gunneridae</taxon>
        <taxon>Pentapetalae</taxon>
        <taxon>asterids</taxon>
        <taxon>lamiids</taxon>
        <taxon>Solanales</taxon>
        <taxon>Solanaceae</taxon>
        <taxon>Solanoideae</taxon>
        <taxon>Solaneae</taxon>
        <taxon>Solanum</taxon>
    </lineage>
</organism>
<dbReference type="OrthoDB" id="408373at2759"/>
<dbReference type="EMBL" id="JACXVP010000002">
    <property type="protein sequence ID" value="KAG5625078.1"/>
    <property type="molecule type" value="Genomic_DNA"/>
</dbReference>
<dbReference type="Pfam" id="PF12697">
    <property type="entry name" value="Abhydrolase_6"/>
    <property type="match status" value="2"/>
</dbReference>
<dbReference type="GO" id="GO:0080031">
    <property type="term" value="F:methyl salicylate esterase activity"/>
    <property type="evidence" value="ECO:0007669"/>
    <property type="project" value="TreeGrafter"/>
</dbReference>